<dbReference type="InterPro" id="IPR004291">
    <property type="entry name" value="Transposase_IS66_central"/>
</dbReference>
<evidence type="ECO:0000259" key="1">
    <source>
        <dbReference type="Pfam" id="PF03050"/>
    </source>
</evidence>
<comment type="caution">
    <text evidence="2">The sequence shown here is derived from an EMBL/GenBank/DDBJ whole genome shotgun (WGS) entry which is preliminary data.</text>
</comment>
<dbReference type="Proteomes" id="UP000061665">
    <property type="component" value="Unassembled WGS sequence"/>
</dbReference>
<dbReference type="InterPro" id="IPR052344">
    <property type="entry name" value="Transposase-related"/>
</dbReference>
<evidence type="ECO:0000313" key="2">
    <source>
        <dbReference type="EMBL" id="KVM27068.1"/>
    </source>
</evidence>
<evidence type="ECO:0000313" key="3">
    <source>
        <dbReference type="Proteomes" id="UP000061665"/>
    </source>
</evidence>
<gene>
    <name evidence="2" type="ORF">WJ53_11420</name>
</gene>
<name>A0AB73FXL0_9BURK</name>
<sequence>MLAKVLVSKYGDHVPLYRQERIVERAGLAIPRSTLVQWIDACGVQLQALMDALKQQVLQHILLHVDESPVAMLSPGKGKT</sequence>
<dbReference type="PANTHER" id="PTHR33678">
    <property type="entry name" value="BLL1576 PROTEIN"/>
    <property type="match status" value="1"/>
</dbReference>
<dbReference type="PANTHER" id="PTHR33678:SF1">
    <property type="entry name" value="BLL1576 PROTEIN"/>
    <property type="match status" value="1"/>
</dbReference>
<accession>A0AB73FXL0</accession>
<dbReference type="EMBL" id="LOZE01000097">
    <property type="protein sequence ID" value="KVM27068.1"/>
    <property type="molecule type" value="Genomic_DNA"/>
</dbReference>
<reference evidence="2 3" key="1">
    <citation type="submission" date="2015-11" db="EMBL/GenBank/DDBJ databases">
        <title>Expanding the genomic diversity of Burkholderia species for the development of highly accurate diagnostics.</title>
        <authorList>
            <person name="Sahl J."/>
            <person name="Keim P."/>
            <person name="Wagner D."/>
        </authorList>
    </citation>
    <scope>NUCLEOTIDE SEQUENCE [LARGE SCALE GENOMIC DNA]</scope>
    <source>
        <strain evidence="2 3">MSMB2058</strain>
    </source>
</reference>
<dbReference type="Pfam" id="PF03050">
    <property type="entry name" value="DDE_Tnp_IS66"/>
    <property type="match status" value="1"/>
</dbReference>
<organism evidence="2 3">
    <name type="scientific">Burkholderia ubonensis</name>
    <dbReference type="NCBI Taxonomy" id="101571"/>
    <lineage>
        <taxon>Bacteria</taxon>
        <taxon>Pseudomonadati</taxon>
        <taxon>Pseudomonadota</taxon>
        <taxon>Betaproteobacteria</taxon>
        <taxon>Burkholderiales</taxon>
        <taxon>Burkholderiaceae</taxon>
        <taxon>Burkholderia</taxon>
        <taxon>Burkholderia cepacia complex</taxon>
    </lineage>
</organism>
<proteinExistence type="predicted"/>
<protein>
    <recommendedName>
        <fullName evidence="1">Transposase IS66 central domain-containing protein</fullName>
    </recommendedName>
</protein>
<dbReference type="AlphaFoldDB" id="A0AB73FXL0"/>
<feature type="domain" description="Transposase IS66 central" evidence="1">
    <location>
        <begin position="1"/>
        <end position="80"/>
    </location>
</feature>